<dbReference type="EMBL" id="LJIW01000001">
    <property type="protein sequence ID" value="PNG98103.1"/>
    <property type="molecule type" value="Genomic_DNA"/>
</dbReference>
<feature type="region of interest" description="Disordered" evidence="2">
    <location>
        <begin position="1"/>
        <end position="22"/>
    </location>
</feature>
<dbReference type="SUPFAM" id="SSF48452">
    <property type="entry name" value="TPR-like"/>
    <property type="match status" value="2"/>
</dbReference>
<dbReference type="InterPro" id="IPR011990">
    <property type="entry name" value="TPR-like_helical_dom_sf"/>
</dbReference>
<evidence type="ECO:0000313" key="5">
    <source>
        <dbReference type="Proteomes" id="UP000236520"/>
    </source>
</evidence>
<dbReference type="RefSeq" id="WP_250850622.1">
    <property type="nucleotide sequence ID" value="NZ_LJIW01000001.1"/>
</dbReference>
<gene>
    <name evidence="4" type="ORF">SMF913_14128</name>
</gene>
<dbReference type="PROSITE" id="PS50943">
    <property type="entry name" value="HTH_CROC1"/>
    <property type="match status" value="1"/>
</dbReference>
<evidence type="ECO:0000259" key="3">
    <source>
        <dbReference type="PROSITE" id="PS50943"/>
    </source>
</evidence>
<dbReference type="Gene3D" id="1.10.260.40">
    <property type="entry name" value="lambda repressor-like DNA-binding domains"/>
    <property type="match status" value="1"/>
</dbReference>
<keyword evidence="1" id="KW-0175">Coiled coil</keyword>
<dbReference type="InterPro" id="IPR001387">
    <property type="entry name" value="Cro/C1-type_HTH"/>
</dbReference>
<name>A0A2J7ZCV2_STRMQ</name>
<dbReference type="GO" id="GO:0003677">
    <property type="term" value="F:DNA binding"/>
    <property type="evidence" value="ECO:0007669"/>
    <property type="project" value="InterPro"/>
</dbReference>
<dbReference type="InterPro" id="IPR010982">
    <property type="entry name" value="Lambda_DNA-bd_dom_sf"/>
</dbReference>
<feature type="region of interest" description="Disordered" evidence="2">
    <location>
        <begin position="488"/>
        <end position="507"/>
    </location>
</feature>
<evidence type="ECO:0000256" key="1">
    <source>
        <dbReference type="SAM" id="Coils"/>
    </source>
</evidence>
<feature type="compositionally biased region" description="Low complexity" evidence="2">
    <location>
        <begin position="382"/>
        <end position="398"/>
    </location>
</feature>
<organism evidence="4 5">
    <name type="scientific">Streptomyces malaysiensis</name>
    <dbReference type="NCBI Taxonomy" id="92644"/>
    <lineage>
        <taxon>Bacteria</taxon>
        <taxon>Bacillati</taxon>
        <taxon>Actinomycetota</taxon>
        <taxon>Actinomycetes</taxon>
        <taxon>Kitasatosporales</taxon>
        <taxon>Streptomycetaceae</taxon>
        <taxon>Streptomyces</taxon>
        <taxon>Streptomyces violaceusniger group</taxon>
    </lineage>
</organism>
<protein>
    <recommendedName>
        <fullName evidence="3">HTH cro/C1-type domain-containing protein</fullName>
    </recommendedName>
</protein>
<dbReference type="SMART" id="SM00028">
    <property type="entry name" value="TPR"/>
    <property type="match status" value="5"/>
</dbReference>
<feature type="domain" description="HTH cro/C1-type" evidence="3">
    <location>
        <begin position="31"/>
        <end position="84"/>
    </location>
</feature>
<evidence type="ECO:0000313" key="4">
    <source>
        <dbReference type="EMBL" id="PNG98103.1"/>
    </source>
</evidence>
<keyword evidence="5" id="KW-1185">Reference proteome</keyword>
<dbReference type="Proteomes" id="UP000236520">
    <property type="component" value="Unassembled WGS sequence"/>
</dbReference>
<accession>A0A2J7ZCV2</accession>
<dbReference type="SMART" id="SM00530">
    <property type="entry name" value="HTH_XRE"/>
    <property type="match status" value="1"/>
</dbReference>
<comment type="caution">
    <text evidence="4">The sequence shown here is derived from an EMBL/GenBank/DDBJ whole genome shotgun (WGS) entry which is preliminary data.</text>
</comment>
<dbReference type="Gene3D" id="1.25.40.10">
    <property type="entry name" value="Tetratricopeptide repeat domain"/>
    <property type="match status" value="2"/>
</dbReference>
<evidence type="ECO:0000256" key="2">
    <source>
        <dbReference type="SAM" id="MobiDB-lite"/>
    </source>
</evidence>
<reference evidence="4 5" key="1">
    <citation type="submission" date="2015-09" db="EMBL/GenBank/DDBJ databases">
        <title>Genome sequence, genome mining and natural product profiling of a biocontrol bacterium Streptomyces malaysiensis F913.</title>
        <authorList>
            <person name="Xu Y."/>
            <person name="Wei J."/>
            <person name="Xie J."/>
            <person name="Li T."/>
            <person name="Zhou Z."/>
        </authorList>
    </citation>
    <scope>NUCLEOTIDE SEQUENCE [LARGE SCALE GENOMIC DNA]</scope>
    <source>
        <strain evidence="4 5">F913</strain>
    </source>
</reference>
<dbReference type="SUPFAM" id="SSF47413">
    <property type="entry name" value="lambda repressor-like DNA-binding domains"/>
    <property type="match status" value="1"/>
</dbReference>
<dbReference type="CDD" id="cd00093">
    <property type="entry name" value="HTH_XRE"/>
    <property type="match status" value="1"/>
</dbReference>
<dbReference type="InterPro" id="IPR019734">
    <property type="entry name" value="TPR_rpt"/>
</dbReference>
<feature type="region of interest" description="Disordered" evidence="2">
    <location>
        <begin position="367"/>
        <end position="407"/>
    </location>
</feature>
<feature type="coiled-coil region" evidence="1">
    <location>
        <begin position="306"/>
        <end position="333"/>
    </location>
</feature>
<proteinExistence type="predicted"/>
<sequence>MADRSAGDGRTAGTVTGAAGAESTAELGRRVLRLRTERGFTQRQLAEPAYTAAYVSTLEAGKVRPSEAALRHLADRLGVSYEELTTGRSPRDATRLRAALTDARRALATGAAEDATGLFEEVRDEAERLGFAEERSAALLGLGDCALETGELTLARDHFEDVERLLAGEPLPRRIPAIRGRAVAHLLAGELRYSCYLLESAIDELNASGLHDPYALLLLYTAAIAPYMDMGAHARAVRAAELALALAPSVDDPGLIARMHRGVARTLIAEGRTAEADASLAKAQELYEQLRIHTDLAHCHWMRGYVHAQDGNLERAERELRTARDMLASKRAALFTVQVEVELADVLRRRGRTAEAEALLLPLLARSPAPEPVDAPGPVETPEPATAPGAAPGPMTAPGGPGVTADEAGLTAERGAVHAGGAHRLLGLIADERGDVEAAEEHYCAALSLLERTGAAGDLADLCRLLGDLLRREGRLEAAMDAYRTGLGHRAAPGTTTLGPAPAEPPM</sequence>
<dbReference type="Pfam" id="PF01381">
    <property type="entry name" value="HTH_3"/>
    <property type="match status" value="1"/>
</dbReference>
<feature type="compositionally biased region" description="Pro residues" evidence="2">
    <location>
        <begin position="369"/>
        <end position="381"/>
    </location>
</feature>
<feature type="compositionally biased region" description="Low complexity" evidence="2">
    <location>
        <begin position="8"/>
        <end position="22"/>
    </location>
</feature>
<dbReference type="PANTHER" id="PTHR47691:SF3">
    <property type="entry name" value="HTH-TYPE TRANSCRIPTIONAL REGULATOR RV0890C-RELATED"/>
    <property type="match status" value="1"/>
</dbReference>
<dbReference type="PANTHER" id="PTHR47691">
    <property type="entry name" value="REGULATOR-RELATED"/>
    <property type="match status" value="1"/>
</dbReference>
<dbReference type="AlphaFoldDB" id="A0A2J7ZCV2"/>